<comment type="caution">
    <text evidence="1">The sequence shown here is derived from an EMBL/GenBank/DDBJ whole genome shotgun (WGS) entry which is preliminary data.</text>
</comment>
<accession>A0AAD9CFR1</accession>
<name>A0AAD9CFR1_DISEL</name>
<protein>
    <submittedName>
        <fullName evidence="1">UvrABC system protein C</fullName>
    </submittedName>
</protein>
<sequence length="102" mass="11392">MYAISGFVQSVISWFIQNTLCTVGKPPVMDFTSAFLQQSVKLQDGKYIISKQDRLLPTSFPSRICSCEVFDVAVSVGRPIILVCINGRYDLNVPEKMGSRIQ</sequence>
<organism evidence="1 2">
    <name type="scientific">Dissostichus eleginoides</name>
    <name type="common">Patagonian toothfish</name>
    <name type="synonym">Dissostichus amissus</name>
    <dbReference type="NCBI Taxonomy" id="100907"/>
    <lineage>
        <taxon>Eukaryota</taxon>
        <taxon>Metazoa</taxon>
        <taxon>Chordata</taxon>
        <taxon>Craniata</taxon>
        <taxon>Vertebrata</taxon>
        <taxon>Euteleostomi</taxon>
        <taxon>Actinopterygii</taxon>
        <taxon>Neopterygii</taxon>
        <taxon>Teleostei</taxon>
        <taxon>Neoteleostei</taxon>
        <taxon>Acanthomorphata</taxon>
        <taxon>Eupercaria</taxon>
        <taxon>Perciformes</taxon>
        <taxon>Notothenioidei</taxon>
        <taxon>Nototheniidae</taxon>
        <taxon>Dissostichus</taxon>
    </lineage>
</organism>
<evidence type="ECO:0000313" key="2">
    <source>
        <dbReference type="Proteomes" id="UP001228049"/>
    </source>
</evidence>
<dbReference type="Proteomes" id="UP001228049">
    <property type="component" value="Unassembled WGS sequence"/>
</dbReference>
<proteinExistence type="predicted"/>
<gene>
    <name evidence="1" type="ORF">KUDE01_001020</name>
</gene>
<dbReference type="AlphaFoldDB" id="A0AAD9CFR1"/>
<keyword evidence="2" id="KW-1185">Reference proteome</keyword>
<evidence type="ECO:0000313" key="1">
    <source>
        <dbReference type="EMBL" id="KAK1900233.1"/>
    </source>
</evidence>
<dbReference type="EMBL" id="JASDAP010000007">
    <property type="protein sequence ID" value="KAK1900233.1"/>
    <property type="molecule type" value="Genomic_DNA"/>
</dbReference>
<reference evidence="1" key="1">
    <citation type="submission" date="2023-04" db="EMBL/GenBank/DDBJ databases">
        <title>Chromosome-level genome of Chaenocephalus aceratus.</title>
        <authorList>
            <person name="Park H."/>
        </authorList>
    </citation>
    <scope>NUCLEOTIDE SEQUENCE</scope>
    <source>
        <strain evidence="1">DE</strain>
        <tissue evidence="1">Muscle</tissue>
    </source>
</reference>